<dbReference type="SUPFAM" id="SSF90193">
    <property type="entry name" value="Notch domain"/>
    <property type="match status" value="3"/>
</dbReference>
<evidence type="ECO:0000256" key="7">
    <source>
        <dbReference type="ARBA" id="ARBA00023180"/>
    </source>
</evidence>
<dbReference type="InterPro" id="IPR000742">
    <property type="entry name" value="EGF"/>
</dbReference>
<organism evidence="12 13">
    <name type="scientific">Macrostomum lignano</name>
    <dbReference type="NCBI Taxonomy" id="282301"/>
    <lineage>
        <taxon>Eukaryota</taxon>
        <taxon>Metazoa</taxon>
        <taxon>Spiralia</taxon>
        <taxon>Lophotrochozoa</taxon>
        <taxon>Platyhelminthes</taxon>
        <taxon>Rhabditophora</taxon>
        <taxon>Macrostomorpha</taxon>
        <taxon>Macrostomida</taxon>
        <taxon>Macrostomidae</taxon>
        <taxon>Macrostomum</taxon>
    </lineage>
</organism>
<dbReference type="PROSITE" id="PS01186">
    <property type="entry name" value="EGF_2"/>
    <property type="match status" value="1"/>
</dbReference>
<dbReference type="CDD" id="cd00054">
    <property type="entry name" value="EGF_CA"/>
    <property type="match status" value="2"/>
</dbReference>
<dbReference type="Gene3D" id="4.10.470.20">
    <property type="match status" value="2"/>
</dbReference>
<dbReference type="Proteomes" id="UP000095280">
    <property type="component" value="Unplaced"/>
</dbReference>
<accession>A0A1I8IH08</accession>
<keyword evidence="3" id="KW-0677">Repeat</keyword>
<keyword evidence="12" id="KW-1185">Reference proteome</keyword>
<dbReference type="SMART" id="SM00004">
    <property type="entry name" value="NL"/>
    <property type="match status" value="3"/>
</dbReference>
<evidence type="ECO:0000259" key="11">
    <source>
        <dbReference type="PROSITE" id="PS50258"/>
    </source>
</evidence>
<dbReference type="AlphaFoldDB" id="A0A1I8IH08"/>
<feature type="disulfide bond" evidence="9">
    <location>
        <begin position="270"/>
        <end position="279"/>
    </location>
</feature>
<evidence type="ECO:0000256" key="3">
    <source>
        <dbReference type="ARBA" id="ARBA00022737"/>
    </source>
</evidence>
<evidence type="ECO:0000256" key="8">
    <source>
        <dbReference type="ARBA" id="ARBA00046288"/>
    </source>
</evidence>
<keyword evidence="5" id="KW-0472">Membrane</keyword>
<protein>
    <submittedName>
        <fullName evidence="13">EGF-like domain-containing protein</fullName>
    </submittedName>
</protein>
<sequence>HPLRSPTAVRIGVRSLRLEPAVPSRWPVQKLRAATGTFVCDCASGWLGLRCEQPAEPVHRIIVSWPRPLLADSSLADSTAVVMRDFEADTASIYRSRPACDSPAGTLQFQPVAVLVSERRPLFPVGWRRTSGVPVSTRFSPAVAARSTARTVKVTRGECANSLGPCSPAGTLRCLRRGPSDRLSSFTCTCKPGFSGPLCHRRVDPCDSVVCLGGGRCVFDSSAGPACLCPPGRAGQHCQFIGSACDESPCRGAASTCRQVRLGGGFRCHCQPGLCGPTCAGTVPDVRGGAQPLSRGRLRRDGRCDRRCSGPACDWDGGDCGGLGARPWVNCTAMRLGLAACDSVYADGECNTVCNTEACLFDGGDCRDDRLSAARAKPDSDPCPYRYCADHFADGSCDRGCDSPACLLDGGDCAEPAAAPPSQSPAAAAAPQSSSKTSADADCFDLLELEVAASPAEASEAIRSLTRSLSRNLGTLLRLVQPPVAATVPGSADASLVRFQLDACLDAKTFSSSSAADANQDASLTDFCYRSANFAAQAVAAGVMSSRLLLPLRLRRVTSVGSAVAAATAERRRGGGGGGGGVIGVSRSGGVGSFLLPAAVAAACLLVLGLLLGFLLSAMRRGGVVAETDGNNEAGRFRGCRRQARVTAVPLSLTASPVAGDWHGGFSLDGSTASCQPERLSAAAAPAAAASLSVTGAASSSYDGLPSSETRFGSVANVCSNNNNCCYCCYVFSSFGTGNCRTVRTVPQRAGSRAEPRRLLVEAKKEKYACDTCTLVQ</sequence>
<dbReference type="PROSITE" id="PS50026">
    <property type="entry name" value="EGF_3"/>
    <property type="match status" value="3"/>
</dbReference>
<evidence type="ECO:0000313" key="13">
    <source>
        <dbReference type="WBParaSite" id="maker-uti_cns_0012338-snap-gene-0.2-mRNA-1"/>
    </source>
</evidence>
<comment type="caution">
    <text evidence="9">Lacks conserved residue(s) required for the propagation of feature annotation.</text>
</comment>
<feature type="domain" description="EGF-like" evidence="10">
    <location>
        <begin position="202"/>
        <end position="239"/>
    </location>
</feature>
<reference evidence="13" key="1">
    <citation type="submission" date="2016-11" db="UniProtKB">
        <authorList>
            <consortium name="WormBaseParasite"/>
        </authorList>
    </citation>
    <scope>IDENTIFICATION</scope>
</reference>
<comment type="subcellular location">
    <subcellularLocation>
        <location evidence="8">Endomembrane system</location>
        <topology evidence="8">Single-pass type I membrane protein</topology>
    </subcellularLocation>
</comment>
<dbReference type="PANTHER" id="PTHR24049">
    <property type="entry name" value="CRUMBS FAMILY MEMBER"/>
    <property type="match status" value="1"/>
</dbReference>
<dbReference type="PROSITE" id="PS50258">
    <property type="entry name" value="LNR"/>
    <property type="match status" value="1"/>
</dbReference>
<feature type="disulfide bond" evidence="9">
    <location>
        <begin position="229"/>
        <end position="238"/>
    </location>
</feature>
<keyword evidence="6 9" id="KW-1015">Disulfide bond</keyword>
<evidence type="ECO:0000256" key="1">
    <source>
        <dbReference type="ARBA" id="ARBA00022536"/>
    </source>
</evidence>
<dbReference type="WBParaSite" id="maker-uti_cns_0012338-snap-gene-0.2-mRNA-1">
    <property type="protein sequence ID" value="maker-uti_cns_0012338-snap-gene-0.2-mRNA-1"/>
    <property type="gene ID" value="maker-uti_cns_0012338-snap-gene-0.2"/>
</dbReference>
<proteinExistence type="predicted"/>
<feature type="domain" description="EGF-like" evidence="10">
    <location>
        <begin position="155"/>
        <end position="200"/>
    </location>
</feature>
<evidence type="ECO:0000256" key="2">
    <source>
        <dbReference type="ARBA" id="ARBA00022692"/>
    </source>
</evidence>
<keyword evidence="1 9" id="KW-0245">EGF-like domain</keyword>
<evidence type="ECO:0000256" key="5">
    <source>
        <dbReference type="ARBA" id="ARBA00023136"/>
    </source>
</evidence>
<dbReference type="InterPro" id="IPR035993">
    <property type="entry name" value="Notch-like_dom_sf"/>
</dbReference>
<dbReference type="InterPro" id="IPR051022">
    <property type="entry name" value="Notch_Cell-Fate_Det"/>
</dbReference>
<dbReference type="Pfam" id="PF00008">
    <property type="entry name" value="EGF"/>
    <property type="match status" value="1"/>
</dbReference>
<dbReference type="Gene3D" id="2.10.25.10">
    <property type="entry name" value="Laminin"/>
    <property type="match status" value="2"/>
</dbReference>
<keyword evidence="2" id="KW-0812">Transmembrane</keyword>
<keyword evidence="4" id="KW-1133">Transmembrane helix</keyword>
<feature type="domain" description="LNR" evidence="11">
    <location>
        <begin position="383"/>
        <end position="420"/>
    </location>
</feature>
<dbReference type="SUPFAM" id="SSF57196">
    <property type="entry name" value="EGF/Laminin"/>
    <property type="match status" value="1"/>
</dbReference>
<dbReference type="Pfam" id="PF00066">
    <property type="entry name" value="Notch"/>
    <property type="match status" value="3"/>
</dbReference>
<name>A0A1I8IH08_9PLAT</name>
<evidence type="ECO:0000313" key="12">
    <source>
        <dbReference type="Proteomes" id="UP000095280"/>
    </source>
</evidence>
<evidence type="ECO:0000256" key="9">
    <source>
        <dbReference type="PROSITE-ProRule" id="PRU00076"/>
    </source>
</evidence>
<dbReference type="PROSITE" id="PS00022">
    <property type="entry name" value="EGF_1"/>
    <property type="match status" value="3"/>
</dbReference>
<feature type="domain" description="EGF-like" evidence="10">
    <location>
        <begin position="241"/>
        <end position="280"/>
    </location>
</feature>
<dbReference type="SMART" id="SM00181">
    <property type="entry name" value="EGF"/>
    <property type="match status" value="3"/>
</dbReference>
<evidence type="ECO:0000256" key="4">
    <source>
        <dbReference type="ARBA" id="ARBA00022989"/>
    </source>
</evidence>
<dbReference type="GO" id="GO:0012505">
    <property type="term" value="C:endomembrane system"/>
    <property type="evidence" value="ECO:0007669"/>
    <property type="project" value="UniProtKB-SubCell"/>
</dbReference>
<dbReference type="InterPro" id="IPR000800">
    <property type="entry name" value="Notch_dom"/>
</dbReference>
<feature type="disulfide bond" evidence="9">
    <location>
        <begin position="190"/>
        <end position="199"/>
    </location>
</feature>
<keyword evidence="7" id="KW-0325">Glycoprotein</keyword>
<evidence type="ECO:0000259" key="10">
    <source>
        <dbReference type="PROSITE" id="PS50026"/>
    </source>
</evidence>
<evidence type="ECO:0000256" key="6">
    <source>
        <dbReference type="ARBA" id="ARBA00023157"/>
    </source>
</evidence>